<keyword evidence="2" id="KW-0238">DNA-binding</keyword>
<proteinExistence type="predicted"/>
<keyword evidence="1" id="KW-0805">Transcription regulation</keyword>
<gene>
    <name evidence="5" type="ORF">GM668_28480</name>
</gene>
<dbReference type="PANTHER" id="PTHR40661:SF1">
    <property type="entry name" value="HTH CRO_C1-TYPE DOMAIN-CONTAINING PROTEIN"/>
    <property type="match status" value="1"/>
</dbReference>
<dbReference type="Pfam" id="PF00717">
    <property type="entry name" value="Peptidase_S24"/>
    <property type="match status" value="1"/>
</dbReference>
<organism evidence="5 6">
    <name type="scientific">Pseudoduganella ginsengisoli</name>
    <dbReference type="NCBI Taxonomy" id="1462440"/>
    <lineage>
        <taxon>Bacteria</taxon>
        <taxon>Pseudomonadati</taxon>
        <taxon>Pseudomonadota</taxon>
        <taxon>Betaproteobacteria</taxon>
        <taxon>Burkholderiales</taxon>
        <taxon>Oxalobacteraceae</taxon>
        <taxon>Telluria group</taxon>
        <taxon>Pseudoduganella</taxon>
    </lineage>
</organism>
<dbReference type="OrthoDB" id="9788236at2"/>
<keyword evidence="3" id="KW-0804">Transcription</keyword>
<keyword evidence="6" id="KW-1185">Reference proteome</keyword>
<dbReference type="Pfam" id="PF01381">
    <property type="entry name" value="HTH_3"/>
    <property type="match status" value="1"/>
</dbReference>
<dbReference type="SUPFAM" id="SSF47413">
    <property type="entry name" value="lambda repressor-like DNA-binding domains"/>
    <property type="match status" value="1"/>
</dbReference>
<dbReference type="AlphaFoldDB" id="A0A6L6Q849"/>
<dbReference type="PANTHER" id="PTHR40661">
    <property type="match status" value="1"/>
</dbReference>
<dbReference type="EMBL" id="WNLA01000035">
    <property type="protein sequence ID" value="MTW06023.1"/>
    <property type="molecule type" value="Genomic_DNA"/>
</dbReference>
<dbReference type="SMART" id="SM00530">
    <property type="entry name" value="HTH_XRE"/>
    <property type="match status" value="1"/>
</dbReference>
<evidence type="ECO:0000256" key="3">
    <source>
        <dbReference type="ARBA" id="ARBA00023163"/>
    </source>
</evidence>
<dbReference type="PROSITE" id="PS50943">
    <property type="entry name" value="HTH_CROC1"/>
    <property type="match status" value="1"/>
</dbReference>
<dbReference type="InterPro" id="IPR010982">
    <property type="entry name" value="Lambda_DNA-bd_dom_sf"/>
</dbReference>
<dbReference type="GO" id="GO:0003677">
    <property type="term" value="F:DNA binding"/>
    <property type="evidence" value="ECO:0007669"/>
    <property type="project" value="UniProtKB-KW"/>
</dbReference>
<dbReference type="InterPro" id="IPR015927">
    <property type="entry name" value="Peptidase_S24_S26A/B/C"/>
</dbReference>
<evidence type="ECO:0000313" key="6">
    <source>
        <dbReference type="Proteomes" id="UP000484015"/>
    </source>
</evidence>
<accession>A0A6L6Q849</accession>
<dbReference type="Gene3D" id="2.10.109.10">
    <property type="entry name" value="Umud Fragment, subunit A"/>
    <property type="match status" value="1"/>
</dbReference>
<dbReference type="SUPFAM" id="SSF51306">
    <property type="entry name" value="LexA/Signal peptidase"/>
    <property type="match status" value="1"/>
</dbReference>
<evidence type="ECO:0000313" key="5">
    <source>
        <dbReference type="EMBL" id="MTW06023.1"/>
    </source>
</evidence>
<dbReference type="CDD" id="cd00093">
    <property type="entry name" value="HTH_XRE"/>
    <property type="match status" value="1"/>
</dbReference>
<evidence type="ECO:0000259" key="4">
    <source>
        <dbReference type="PROSITE" id="PS50943"/>
    </source>
</evidence>
<dbReference type="Proteomes" id="UP000484015">
    <property type="component" value="Unassembled WGS sequence"/>
</dbReference>
<comment type="caution">
    <text evidence="5">The sequence shown here is derived from an EMBL/GenBank/DDBJ whole genome shotgun (WGS) entry which is preliminary data.</text>
</comment>
<reference evidence="5 6" key="1">
    <citation type="submission" date="2019-11" db="EMBL/GenBank/DDBJ databases">
        <title>Type strains purchased from KCTC, JCM and DSMZ.</title>
        <authorList>
            <person name="Lu H."/>
        </authorList>
    </citation>
    <scope>NUCLEOTIDE SEQUENCE [LARGE SCALE GENOMIC DNA]</scope>
    <source>
        <strain evidence="5 6">KCTC 42409</strain>
    </source>
</reference>
<evidence type="ECO:0000256" key="2">
    <source>
        <dbReference type="ARBA" id="ARBA00023125"/>
    </source>
</evidence>
<dbReference type="CDD" id="cd06529">
    <property type="entry name" value="S24_LexA-like"/>
    <property type="match status" value="1"/>
</dbReference>
<dbReference type="InterPro" id="IPR001387">
    <property type="entry name" value="Cro/C1-type_HTH"/>
</dbReference>
<feature type="domain" description="HTH cro/C1-type" evidence="4">
    <location>
        <begin position="23"/>
        <end position="69"/>
    </location>
</feature>
<dbReference type="InterPro" id="IPR039418">
    <property type="entry name" value="LexA-like"/>
</dbReference>
<dbReference type="InterPro" id="IPR036286">
    <property type="entry name" value="LexA/Signal_pep-like_sf"/>
</dbReference>
<name>A0A6L6Q849_9BURK</name>
<protein>
    <submittedName>
        <fullName evidence="5">Helix-turn-helix domain-containing protein</fullName>
    </submittedName>
</protein>
<sequence>MYSPSMDISTRLNEAMKAAGYDSQSALARASGIPQPTINRILNGVGKKGPETHTLAALAVACHVSFEWLHEGTGRRERHGAPATAPRFTPVEVARDEDDRFYRIDKVRLRLSAGISGFAVEPETHDGSTISIPRDWADRNGYDPQYLIGITVKGESMEPSLYEDDLVIINTADTRLVDGLVYAFNYEGEPVVKRLVRDAGQWWLTSDNPDQRKYHRKVCRGADCIVIGRVVRKESDRI</sequence>
<evidence type="ECO:0000256" key="1">
    <source>
        <dbReference type="ARBA" id="ARBA00023015"/>
    </source>
</evidence>
<dbReference type="Gene3D" id="1.10.260.40">
    <property type="entry name" value="lambda repressor-like DNA-binding domains"/>
    <property type="match status" value="1"/>
</dbReference>